<dbReference type="Proteomes" id="UP000030711">
    <property type="component" value="Unassembled WGS sequence"/>
</dbReference>
<organism evidence="2">
    <name type="scientific">Eucalyptus grandis</name>
    <name type="common">Flooded gum</name>
    <dbReference type="NCBI Taxonomy" id="71139"/>
    <lineage>
        <taxon>Eukaryota</taxon>
        <taxon>Viridiplantae</taxon>
        <taxon>Streptophyta</taxon>
        <taxon>Embryophyta</taxon>
        <taxon>Tracheophyta</taxon>
        <taxon>Spermatophyta</taxon>
        <taxon>Magnoliopsida</taxon>
        <taxon>eudicotyledons</taxon>
        <taxon>Gunneridae</taxon>
        <taxon>Pentapetalae</taxon>
        <taxon>rosids</taxon>
        <taxon>malvids</taxon>
        <taxon>Myrtales</taxon>
        <taxon>Myrtaceae</taxon>
        <taxon>Myrtoideae</taxon>
        <taxon>Eucalypteae</taxon>
        <taxon>Eucalyptus</taxon>
    </lineage>
</organism>
<sequence>MIFNLGHKLKVMPRRRNIRSSLNSEQIQACSAEFTEFVKRIHLLEELNTKSSNWHNIVQQMTYRLCSLARLQLSLIKNSSA</sequence>
<evidence type="ECO:0000313" key="3">
    <source>
        <dbReference type="Proteomes" id="UP000030711"/>
    </source>
</evidence>
<dbReference type="AlphaFoldDB" id="A0A058ZVB9"/>
<gene>
    <name evidence="2" type="ORF">EUGRSUZ_L00925</name>
</gene>
<accession>A0A058ZVB9</accession>
<evidence type="ECO:0000313" key="2">
    <source>
        <dbReference type="EMBL" id="KCW45389.1"/>
    </source>
</evidence>
<proteinExistence type="predicted"/>
<dbReference type="EMBL" id="MU848318">
    <property type="protein sequence ID" value="KAK2632895.1"/>
    <property type="molecule type" value="Genomic_DNA"/>
</dbReference>
<reference evidence="2" key="1">
    <citation type="submission" date="2013-07" db="EMBL/GenBank/DDBJ databases">
        <title>The genome of Eucalyptus grandis.</title>
        <authorList>
            <person name="Schmutz J."/>
            <person name="Hayes R."/>
            <person name="Myburg A."/>
            <person name="Tuskan G."/>
            <person name="Grattapaglia D."/>
            <person name="Rokhsar D.S."/>
        </authorList>
    </citation>
    <scope>NUCLEOTIDE SEQUENCE</scope>
    <source>
        <tissue evidence="2">Leaf extractions</tissue>
    </source>
</reference>
<dbReference type="EMBL" id="KK198833">
    <property type="protein sequence ID" value="KCW45389.1"/>
    <property type="molecule type" value="Genomic_DNA"/>
</dbReference>
<reference evidence="1" key="2">
    <citation type="journal article" date="2014" name="Nature">
        <title>The genome of Eucalyptus grandis.</title>
        <authorList>
            <person name="Myburg A.A."/>
            <person name="Grattapaglia D."/>
            <person name="Tuskan G.A."/>
            <person name="Hellsten U."/>
            <person name="Hayes R.D."/>
            <person name="Grimwood J."/>
            <person name="Jenkins J."/>
            <person name="Lindquist E."/>
            <person name="Tice H."/>
            <person name="Bauer D."/>
            <person name="Goodstein D.M."/>
            <person name="Dubchak I."/>
            <person name="Poliakov A."/>
            <person name="Mizrachi E."/>
            <person name="Kullan A.R."/>
            <person name="Hussey S.G."/>
            <person name="Pinard D."/>
            <person name="van der Merwe K."/>
            <person name="Singh P."/>
            <person name="van Jaarsveld I."/>
            <person name="Silva-Junior O.B."/>
            <person name="Togawa R.C."/>
            <person name="Pappas M.R."/>
            <person name="Faria D.A."/>
            <person name="Sansaloni C.P."/>
            <person name="Petroli C.D."/>
            <person name="Yang X."/>
            <person name="Ranjan P."/>
            <person name="Tschaplinski T.J."/>
            <person name="Ye C.Y."/>
            <person name="Li T."/>
            <person name="Sterck L."/>
            <person name="Vanneste K."/>
            <person name="Murat F."/>
            <person name="Soler M."/>
            <person name="Clemente H.S."/>
            <person name="Saidi N."/>
            <person name="Cassan-Wang H."/>
            <person name="Dunand C."/>
            <person name="Hefer C.A."/>
            <person name="Bornberg-Bauer E."/>
            <person name="Kersting A.R."/>
            <person name="Vining K."/>
            <person name="Amarasinghe V."/>
            <person name="Ranik M."/>
            <person name="Naithani S."/>
            <person name="Elser J."/>
            <person name="Boyd A.E."/>
            <person name="Liston A."/>
            <person name="Spatafora J.W."/>
            <person name="Dharmwardhana P."/>
            <person name="Raja R."/>
            <person name="Sullivan C."/>
            <person name="Romanel E."/>
            <person name="Alves-Ferreira M."/>
            <person name="Kulheim C."/>
            <person name="Foley W."/>
            <person name="Carocha V."/>
            <person name="Paiva J."/>
            <person name="Kudrna D."/>
            <person name="Brommonschenkel S.H."/>
            <person name="Pasquali G."/>
            <person name="Byrne M."/>
            <person name="Rigault P."/>
            <person name="Tibbits J."/>
            <person name="Spokevicius A."/>
            <person name="Jones R.C."/>
            <person name="Steane D.A."/>
            <person name="Vaillancourt R.E."/>
            <person name="Potts B.M."/>
            <person name="Joubert F."/>
            <person name="Barry K."/>
            <person name="Pappas G.J."/>
            <person name="Strauss S.H."/>
            <person name="Jaiswal P."/>
            <person name="Grima-Pettenati J."/>
            <person name="Salse J."/>
            <person name="Van de Peer Y."/>
            <person name="Rokhsar D.S."/>
            <person name="Schmutz J."/>
        </authorList>
    </citation>
    <scope>NUCLEOTIDE SEQUENCE</scope>
    <source>
        <tissue evidence="1">Leaf extractions</tissue>
    </source>
</reference>
<protein>
    <submittedName>
        <fullName evidence="2">Uncharacterized protein</fullName>
    </submittedName>
</protein>
<evidence type="ECO:0000313" key="1">
    <source>
        <dbReference type="EMBL" id="KAK2632895.1"/>
    </source>
</evidence>
<keyword evidence="3" id="KW-1185">Reference proteome</keyword>
<dbReference type="InParanoid" id="A0A058ZVB9"/>
<reference evidence="1" key="4">
    <citation type="submission" date="2023-07" db="EMBL/GenBank/DDBJ databases">
        <authorList>
            <person name="Myburg A.A."/>
            <person name="Grattapaglia D."/>
            <person name="Tuskan G.A."/>
            <person name="Hellsten U."/>
            <person name="Hayes R.D."/>
            <person name="Grimwood J."/>
            <person name="Jenkins J."/>
            <person name="Lindquist E."/>
            <person name="Tice H."/>
            <person name="Bauer D."/>
            <person name="Goodstein D.M."/>
            <person name="Dubchak I."/>
            <person name="Poliakov A."/>
            <person name="Mizrachi E."/>
            <person name="Kullan A.R."/>
            <person name="Hussey S.G."/>
            <person name="Pinard D."/>
            <person name="Van D.M."/>
            <person name="Singh P."/>
            <person name="Van J.I."/>
            <person name="Silva-Junior O.B."/>
            <person name="Togawa R.C."/>
            <person name="Pappas M.R."/>
            <person name="Faria D.A."/>
            <person name="Sansaloni C.P."/>
            <person name="Petroli C.D."/>
            <person name="Yang X."/>
            <person name="Ranjan P."/>
            <person name="Tschaplinski T.J."/>
            <person name="Ye C.Y."/>
            <person name="Li T."/>
            <person name="Sterck L."/>
            <person name="Vanneste K."/>
            <person name="Murat F."/>
            <person name="Soler M."/>
            <person name="Clemente H.S."/>
            <person name="Saidi N."/>
            <person name="Cassan-Wang H."/>
            <person name="Dunand C."/>
            <person name="Hefer C.A."/>
            <person name="Bornberg-Bauer E."/>
            <person name="Kersting A.R."/>
            <person name="Vining K."/>
            <person name="Amarasinghe V."/>
            <person name="Ranik M."/>
            <person name="Naithani S."/>
            <person name="Elser J."/>
            <person name="Boyd A.E."/>
            <person name="Liston A."/>
            <person name="Spatafora J.W."/>
            <person name="Dharmwardhana P."/>
            <person name="Raja R."/>
            <person name="Sullivan C."/>
            <person name="Romanel E."/>
            <person name="Alves-Ferreira M."/>
            <person name="Kulheim C."/>
            <person name="Foley W."/>
            <person name="Carocha V."/>
            <person name="Paiva J."/>
            <person name="Kudrna D."/>
            <person name="Brommonschenkel S.H."/>
            <person name="Pasquali G."/>
            <person name="Byrne M."/>
            <person name="Rigault P."/>
            <person name="Tibbits J."/>
            <person name="Spokevicius A."/>
            <person name="Jones R.C."/>
            <person name="Steane D.A."/>
            <person name="Vaillancourt R.E."/>
            <person name="Potts B.M."/>
            <person name="Joubert F."/>
            <person name="Barry K."/>
            <person name="Pappas G.J."/>
            <person name="Strauss S.H."/>
            <person name="Jaiswal P."/>
            <person name="Grima-Pettenati J."/>
            <person name="Salse J."/>
            <person name="Van D.P."/>
            <person name="Rokhsar D.S."/>
            <person name="Schmutz J."/>
        </authorList>
    </citation>
    <scope>NUCLEOTIDE SEQUENCE</scope>
    <source>
        <tissue evidence="1">Leaf extractions</tissue>
    </source>
</reference>
<name>A0A058ZVB9_EUCGR</name>
<dbReference type="Gramene" id="KCW45389">
    <property type="protein sequence ID" value="KCW45389"/>
    <property type="gene ID" value="EUGRSUZ_L00925"/>
</dbReference>
<reference evidence="1" key="3">
    <citation type="submission" date="2023-04" db="EMBL/GenBank/DDBJ databases">
        <title>WGS assembly of Eucalyptus grandis.</title>
        <authorList>
            <person name="Myburg A."/>
            <person name="Grattapaglia D."/>
            <person name="Tuskan G."/>
            <person name="Hellsten U."/>
            <person name="Hayes R."/>
            <person name="Grimwood J."/>
            <person name="Jenkins J."/>
            <person name="Lindquist E."/>
            <person name="Tice H."/>
            <person name="Bauer D."/>
            <person name="Goodstein D."/>
            <person name="Dubchak I."/>
            <person name="Poliakov A."/>
            <person name="Mizrachi E."/>
            <person name="Kullan A."/>
            <person name="Hussey S."/>
            <person name="Pinard D."/>
            <person name="Van D."/>
            <person name="Singh P."/>
            <person name="Van J."/>
            <person name="Silva-Junior O."/>
            <person name="Togawa R."/>
            <person name="Pappas M."/>
            <person name="Faria D."/>
            <person name="Sansaloni C."/>
            <person name="Petroli C."/>
            <person name="Yang X."/>
            <person name="Ranjan P."/>
            <person name="Tschaplinski T."/>
            <person name="Ye C."/>
            <person name="Li T."/>
            <person name="Sterck L."/>
            <person name="Vanneste K."/>
            <person name="Murat F."/>
            <person name="Soler M."/>
            <person name="Clemente H."/>
            <person name="Saidi N."/>
            <person name="Cassan-Wang H."/>
            <person name="Dunand C."/>
            <person name="Hefer C."/>
            <person name="Bornberg-Bauer E."/>
            <person name="Kersting A."/>
            <person name="Vining K."/>
            <person name="Amarasinghe V."/>
            <person name="Ranik M."/>
            <person name="Naithani S."/>
            <person name="Elser J."/>
            <person name="Boyd A."/>
            <person name="Liston A."/>
            <person name="Spatafora J."/>
            <person name="Dharmwardhana P."/>
            <person name="Raja R."/>
            <person name="Sullivan C."/>
            <person name="Romanel E."/>
            <person name="Alves-Ferreira M."/>
            <person name="Kulheim C."/>
            <person name="Foley W."/>
            <person name="Carocha V."/>
            <person name="Paiva J."/>
            <person name="Kudrna D."/>
            <person name="Brommonschenkel S."/>
            <person name="Pasquali G."/>
            <person name="Byrne M."/>
            <person name="Rigault P."/>
            <person name="Tibbits J."/>
            <person name="Spokevicius A."/>
            <person name="Jones R."/>
            <person name="Steane D."/>
            <person name="Vaillancourt R."/>
            <person name="Potts B."/>
            <person name="Joubert F."/>
            <person name="Barry K."/>
            <person name="Pappas G."/>
            <person name="Strauss S."/>
            <person name="Jaiswal P."/>
            <person name="Grima-Pettenati J."/>
            <person name="Salse J."/>
            <person name="Van D."/>
            <person name="Rokhsar D."/>
            <person name="Schmutz J."/>
        </authorList>
    </citation>
    <scope>NUCLEOTIDE SEQUENCE</scope>
    <source>
        <tissue evidence="1">Leaf extractions</tissue>
    </source>
</reference>